<organism evidence="2 3">
    <name type="scientific">Albidovulum denitrificans</name>
    <dbReference type="NCBI Taxonomy" id="404881"/>
    <lineage>
        <taxon>Bacteria</taxon>
        <taxon>Pseudomonadati</taxon>
        <taxon>Pseudomonadota</taxon>
        <taxon>Alphaproteobacteria</taxon>
        <taxon>Rhodobacterales</taxon>
        <taxon>Paracoccaceae</taxon>
        <taxon>Albidovulum</taxon>
    </lineage>
</organism>
<comment type="caution">
    <text evidence="2">The sequence shown here is derived from an EMBL/GenBank/DDBJ whole genome shotgun (WGS) entry which is preliminary data.</text>
</comment>
<keyword evidence="1" id="KW-0472">Membrane</keyword>
<sequence>MVDRNLQNFYGRLGRIDSIHQAGGGFEAEGTLGMSFYNARRRRRTRRVGILGPLVVVAMSVVALKSTVHATIGADLYEKRVAALGEGTAVEKAGAYVLQADPLTLAISGKIRDILN</sequence>
<keyword evidence="1" id="KW-0812">Transmembrane</keyword>
<name>A0A2S8SEN0_9RHOB</name>
<dbReference type="OrthoDB" id="7866534at2"/>
<dbReference type="EMBL" id="PVEP01000001">
    <property type="protein sequence ID" value="PQV59250.1"/>
    <property type="molecule type" value="Genomic_DNA"/>
</dbReference>
<protein>
    <submittedName>
        <fullName evidence="2">Uncharacterized protein</fullName>
    </submittedName>
</protein>
<keyword evidence="1" id="KW-1133">Transmembrane helix</keyword>
<dbReference type="RefSeq" id="WP_105513436.1">
    <property type="nucleotide sequence ID" value="NZ_PVEP01000001.1"/>
</dbReference>
<feature type="transmembrane region" description="Helical" evidence="1">
    <location>
        <begin position="48"/>
        <end position="68"/>
    </location>
</feature>
<dbReference type="Proteomes" id="UP000238338">
    <property type="component" value="Unassembled WGS sequence"/>
</dbReference>
<evidence type="ECO:0000313" key="2">
    <source>
        <dbReference type="EMBL" id="PQV59250.1"/>
    </source>
</evidence>
<evidence type="ECO:0000313" key="3">
    <source>
        <dbReference type="Proteomes" id="UP000238338"/>
    </source>
</evidence>
<dbReference type="AlphaFoldDB" id="A0A2S8SEN0"/>
<proteinExistence type="predicted"/>
<accession>A0A2S8SEN0</accession>
<reference evidence="2 3" key="1">
    <citation type="submission" date="2018-02" db="EMBL/GenBank/DDBJ databases">
        <title>Genomic Encyclopedia of Archaeal and Bacterial Type Strains, Phase II (KMG-II): from individual species to whole genera.</title>
        <authorList>
            <person name="Goeker M."/>
        </authorList>
    </citation>
    <scope>NUCLEOTIDE SEQUENCE [LARGE SCALE GENOMIC DNA]</scope>
    <source>
        <strain evidence="2 3">DSM 18921</strain>
    </source>
</reference>
<evidence type="ECO:0000256" key="1">
    <source>
        <dbReference type="SAM" id="Phobius"/>
    </source>
</evidence>
<keyword evidence="3" id="KW-1185">Reference proteome</keyword>
<gene>
    <name evidence="2" type="ORF">LX70_01074</name>
</gene>